<dbReference type="RefSeq" id="WP_127787756.1">
    <property type="nucleotide sequence ID" value="NZ_SACL01000003.1"/>
</dbReference>
<evidence type="ECO:0000313" key="3">
    <source>
        <dbReference type="Proteomes" id="UP000282957"/>
    </source>
</evidence>
<sequence length="258" mass="27258">MLMLSRRGLLGAGAGLLALPAHAEARTIHGMTSGAFTAAYRQLVPVFERQTGNKVESAFGASMGAAPDAIPQRLARGEPADTVIVALDALERLMQQGHVRQGSRQDLVVSRIALAVRAGEPVPTMNTVDDLRRILLAAPSIAYSASASGVYYETELVQRLGIAAEVMPKSRRIYSERVGTVVARGDAALGLQQVSELQPIPGIAMIGPLPEPVQRATIFAAGICTRAQNPEGAMELLRFFRSAEAAPVIRATGLDPVG</sequence>
<dbReference type="PANTHER" id="PTHR30632">
    <property type="entry name" value="MOLYBDATE-BINDING PERIPLASMIC PROTEIN"/>
    <property type="match status" value="1"/>
</dbReference>
<gene>
    <name evidence="2" type="ORF">EOD42_12015</name>
</gene>
<reference evidence="2 3" key="1">
    <citation type="submission" date="2019-01" db="EMBL/GenBank/DDBJ databases">
        <authorList>
            <person name="Chen W.-M."/>
        </authorList>
    </citation>
    <scope>NUCLEOTIDE SEQUENCE [LARGE SCALE GENOMIC DNA]</scope>
    <source>
        <strain evidence="2 3">CCP-6</strain>
    </source>
</reference>
<evidence type="ECO:0000313" key="2">
    <source>
        <dbReference type="EMBL" id="RVT97109.1"/>
    </source>
</evidence>
<dbReference type="InterPro" id="IPR050682">
    <property type="entry name" value="ModA/WtpA"/>
</dbReference>
<dbReference type="OrthoDB" id="8216219at2"/>
<organism evidence="2 3">
    <name type="scientific">Rhodovarius crocodyli</name>
    <dbReference type="NCBI Taxonomy" id="1979269"/>
    <lineage>
        <taxon>Bacteria</taxon>
        <taxon>Pseudomonadati</taxon>
        <taxon>Pseudomonadota</taxon>
        <taxon>Alphaproteobacteria</taxon>
        <taxon>Acetobacterales</taxon>
        <taxon>Roseomonadaceae</taxon>
        <taxon>Rhodovarius</taxon>
    </lineage>
</organism>
<dbReference type="Pfam" id="PF13531">
    <property type="entry name" value="SBP_bac_11"/>
    <property type="match status" value="1"/>
</dbReference>
<feature type="chain" id="PRO_5019397634" evidence="1">
    <location>
        <begin position="24"/>
        <end position="258"/>
    </location>
</feature>
<dbReference type="GO" id="GO:0015689">
    <property type="term" value="P:molybdate ion transport"/>
    <property type="evidence" value="ECO:0007669"/>
    <property type="project" value="TreeGrafter"/>
</dbReference>
<dbReference type="Proteomes" id="UP000282957">
    <property type="component" value="Unassembled WGS sequence"/>
</dbReference>
<dbReference type="SUPFAM" id="SSF53850">
    <property type="entry name" value="Periplasmic binding protein-like II"/>
    <property type="match status" value="1"/>
</dbReference>
<dbReference type="EMBL" id="SACL01000003">
    <property type="protein sequence ID" value="RVT97109.1"/>
    <property type="molecule type" value="Genomic_DNA"/>
</dbReference>
<protein>
    <submittedName>
        <fullName evidence="2">ABC transporter substrate-binding protein</fullName>
    </submittedName>
</protein>
<keyword evidence="3" id="KW-1185">Reference proteome</keyword>
<proteinExistence type="predicted"/>
<dbReference type="Gene3D" id="3.40.190.10">
    <property type="entry name" value="Periplasmic binding protein-like II"/>
    <property type="match status" value="2"/>
</dbReference>
<dbReference type="PANTHER" id="PTHR30632:SF11">
    <property type="entry name" value="BLR4797 PROTEIN"/>
    <property type="match status" value="1"/>
</dbReference>
<dbReference type="AlphaFoldDB" id="A0A437MHI8"/>
<keyword evidence="1" id="KW-0732">Signal</keyword>
<feature type="signal peptide" evidence="1">
    <location>
        <begin position="1"/>
        <end position="23"/>
    </location>
</feature>
<dbReference type="GO" id="GO:0030973">
    <property type="term" value="F:molybdate ion binding"/>
    <property type="evidence" value="ECO:0007669"/>
    <property type="project" value="TreeGrafter"/>
</dbReference>
<accession>A0A437MHI8</accession>
<evidence type="ECO:0000256" key="1">
    <source>
        <dbReference type="SAM" id="SignalP"/>
    </source>
</evidence>
<comment type="caution">
    <text evidence="2">The sequence shown here is derived from an EMBL/GenBank/DDBJ whole genome shotgun (WGS) entry which is preliminary data.</text>
</comment>
<name>A0A437MHI8_9PROT</name>